<dbReference type="RefSeq" id="WP_102067462.1">
    <property type="nucleotide sequence ID" value="NZ_PKQE01000007.1"/>
</dbReference>
<organism evidence="1 2">
    <name type="scientific">Ralstonia pickettii</name>
    <name type="common">Burkholderia pickettii</name>
    <dbReference type="NCBI Taxonomy" id="329"/>
    <lineage>
        <taxon>Bacteria</taxon>
        <taxon>Pseudomonadati</taxon>
        <taxon>Pseudomonadota</taxon>
        <taxon>Betaproteobacteria</taxon>
        <taxon>Burkholderiales</taxon>
        <taxon>Burkholderiaceae</taxon>
        <taxon>Ralstonia</taxon>
    </lineage>
</organism>
<protein>
    <submittedName>
        <fullName evidence="1">Dipicolinate synthase</fullName>
    </submittedName>
</protein>
<evidence type="ECO:0000313" key="1">
    <source>
        <dbReference type="EMBL" id="PLC40305.1"/>
    </source>
</evidence>
<dbReference type="InterPro" id="IPR010260">
    <property type="entry name" value="AlpA"/>
</dbReference>
<dbReference type="EMBL" id="PKQE01000007">
    <property type="protein sequence ID" value="PLC40305.1"/>
    <property type="molecule type" value="Genomic_DNA"/>
</dbReference>
<dbReference type="SUPFAM" id="SSF46955">
    <property type="entry name" value="Putative DNA-binding domain"/>
    <property type="match status" value="1"/>
</dbReference>
<dbReference type="AlphaFoldDB" id="A0A2N4TKR5"/>
<sequence length="66" mass="7537">MFSKPRILLRLGDVLLRVGLSRSTIYRLISTGEFPSPVRLGPRSVAWRAEEVDEWVNRRPSAKRGS</sequence>
<dbReference type="OrthoDB" id="9182156at2"/>
<dbReference type="InterPro" id="IPR009061">
    <property type="entry name" value="DNA-bd_dom_put_sf"/>
</dbReference>
<dbReference type="PANTHER" id="PTHR36154">
    <property type="entry name" value="DNA-BINDING TRANSCRIPTIONAL ACTIVATOR ALPA"/>
    <property type="match status" value="1"/>
</dbReference>
<dbReference type="PANTHER" id="PTHR36154:SF1">
    <property type="entry name" value="DNA-BINDING TRANSCRIPTIONAL ACTIVATOR ALPA"/>
    <property type="match status" value="1"/>
</dbReference>
<dbReference type="Pfam" id="PF05930">
    <property type="entry name" value="Phage_AlpA"/>
    <property type="match status" value="1"/>
</dbReference>
<reference evidence="1 2" key="1">
    <citation type="submission" date="2017-12" db="EMBL/GenBank/DDBJ databases">
        <title>Draft genome sequence of Ralstonia pickettii 52.</title>
        <authorList>
            <person name="Zheng B."/>
        </authorList>
    </citation>
    <scope>NUCLEOTIDE SEQUENCE [LARGE SCALE GENOMIC DNA]</scope>
    <source>
        <strain evidence="1 2">52</strain>
    </source>
</reference>
<dbReference type="InterPro" id="IPR052931">
    <property type="entry name" value="Prophage_regulatory_activator"/>
</dbReference>
<proteinExistence type="predicted"/>
<gene>
    <name evidence="1" type="ORF">C0Q88_23390</name>
</gene>
<dbReference type="Gene3D" id="1.10.238.160">
    <property type="match status" value="1"/>
</dbReference>
<accession>A0A2N4TKR5</accession>
<name>A0A2N4TKR5_RALPI</name>
<dbReference type="Proteomes" id="UP000234456">
    <property type="component" value="Unassembled WGS sequence"/>
</dbReference>
<comment type="caution">
    <text evidence="1">The sequence shown here is derived from an EMBL/GenBank/DDBJ whole genome shotgun (WGS) entry which is preliminary data.</text>
</comment>
<evidence type="ECO:0000313" key="2">
    <source>
        <dbReference type="Proteomes" id="UP000234456"/>
    </source>
</evidence>